<evidence type="ECO:0000313" key="2">
    <source>
        <dbReference type="EMBL" id="PTB68885.1"/>
    </source>
</evidence>
<feature type="compositionally biased region" description="Low complexity" evidence="1">
    <location>
        <begin position="222"/>
        <end position="231"/>
    </location>
</feature>
<feature type="region of interest" description="Disordered" evidence="1">
    <location>
        <begin position="52"/>
        <end position="168"/>
    </location>
</feature>
<dbReference type="RefSeq" id="XP_024752205.1">
    <property type="nucleotide sequence ID" value="XM_024893990.1"/>
</dbReference>
<dbReference type="AlphaFoldDB" id="A0A2T4BHU6"/>
<dbReference type="Proteomes" id="UP000241546">
    <property type="component" value="Unassembled WGS sequence"/>
</dbReference>
<feature type="region of interest" description="Disordered" evidence="1">
    <location>
        <begin position="212"/>
        <end position="232"/>
    </location>
</feature>
<proteinExistence type="predicted"/>
<sequence length="449" mass="49585">MVGAAQYLDDEIDWVLSAVVGKKKQSYIQTHFHERFGRHLNHNQIRYIKNKYGKDPRFKTAVSPKPGGSEEQKDEGEQADKDELNLRDSSKAWPSSTSKVGQRRSELRDEATTTTRTTRMKRKKSADDSSHLRERLIKKIAGPQRADLHPEQPAAPEPAVPRAAAQVNKPLQQWKSSTAAAGLQSTSALRIRSASPLAMSLADNYFDALQTGGHGDLLPSPQQQQQQQQQQNTLQFLHTNDILTASPVPRSVWAAAGKQVTFPSGGNAVPEAYMSIYPPATTTTMEELYHRPDGQTASVMSQIPVTTQYQQLQMPPPSQTAMPFSAPHFSPALPDLAPSPFQHYREQQLQHPHQMVVTQNERHQQYHINVSSAAAQPYPHLLPISETEASPNLDNNINNNSLSAIIPYQPMPTTFQDLPANSPSSQHITTTNLPILTAPGGGGVTAEHH</sequence>
<keyword evidence="3" id="KW-1185">Reference proteome</keyword>
<gene>
    <name evidence="2" type="ORF">BBK36DRAFT_1157125</name>
</gene>
<feature type="compositionally biased region" description="Basic and acidic residues" evidence="1">
    <location>
        <begin position="68"/>
        <end position="90"/>
    </location>
</feature>
<evidence type="ECO:0000313" key="3">
    <source>
        <dbReference type="Proteomes" id="UP000241546"/>
    </source>
</evidence>
<evidence type="ECO:0008006" key="4">
    <source>
        <dbReference type="Google" id="ProtNLM"/>
    </source>
</evidence>
<dbReference type="OrthoDB" id="4736382at2759"/>
<accession>A0A2T4BHU6</accession>
<feature type="compositionally biased region" description="Basic and acidic residues" evidence="1">
    <location>
        <begin position="125"/>
        <end position="137"/>
    </location>
</feature>
<organism evidence="2 3">
    <name type="scientific">Trichoderma citrinoviride</name>
    <dbReference type="NCBI Taxonomy" id="58853"/>
    <lineage>
        <taxon>Eukaryota</taxon>
        <taxon>Fungi</taxon>
        <taxon>Dikarya</taxon>
        <taxon>Ascomycota</taxon>
        <taxon>Pezizomycotina</taxon>
        <taxon>Sordariomycetes</taxon>
        <taxon>Hypocreomycetidae</taxon>
        <taxon>Hypocreales</taxon>
        <taxon>Hypocreaceae</taxon>
        <taxon>Trichoderma</taxon>
    </lineage>
</organism>
<reference evidence="3" key="1">
    <citation type="submission" date="2016-07" db="EMBL/GenBank/DDBJ databases">
        <title>Multiple horizontal gene transfer events from other fungi enriched the ability of initially mycotrophic Trichoderma (Ascomycota) to feed on dead plant biomass.</title>
        <authorList>
            <consortium name="DOE Joint Genome Institute"/>
            <person name="Atanasova L."/>
            <person name="Chenthamara K."/>
            <person name="Zhang J."/>
            <person name="Grujic M."/>
            <person name="Henrissat B."/>
            <person name="Kuo A."/>
            <person name="Aerts A."/>
            <person name="Salamov A."/>
            <person name="Lipzen A."/>
            <person name="Labutti K."/>
            <person name="Barry K."/>
            <person name="Miao Y."/>
            <person name="Rahimi M.J."/>
            <person name="Shen Q."/>
            <person name="Grigoriev I.V."/>
            <person name="Kubicek C.P."/>
            <person name="Druzhinina I.S."/>
        </authorList>
    </citation>
    <scope>NUCLEOTIDE SEQUENCE [LARGE SCALE GENOMIC DNA]</scope>
    <source>
        <strain evidence="3">TUCIM 6016</strain>
    </source>
</reference>
<name>A0A2T4BHU6_9HYPO</name>
<dbReference type="EMBL" id="KZ680209">
    <property type="protein sequence ID" value="PTB68885.1"/>
    <property type="molecule type" value="Genomic_DNA"/>
</dbReference>
<evidence type="ECO:0000256" key="1">
    <source>
        <dbReference type="SAM" id="MobiDB-lite"/>
    </source>
</evidence>
<dbReference type="GeneID" id="36602108"/>
<protein>
    <recommendedName>
        <fullName evidence="4">Clr5 domain-containing protein</fullName>
    </recommendedName>
</protein>